<dbReference type="SUPFAM" id="SSF54506">
    <property type="entry name" value="Diaminopimelate epimerase-like"/>
    <property type="match status" value="1"/>
</dbReference>
<evidence type="ECO:0000256" key="2">
    <source>
        <dbReference type="PIRSR" id="PIRSR016184-1"/>
    </source>
</evidence>
<dbReference type="NCBIfam" id="TIGR00654">
    <property type="entry name" value="PhzF_family"/>
    <property type="match status" value="1"/>
</dbReference>
<keyword evidence="4" id="KW-1185">Reference proteome</keyword>
<evidence type="ECO:0000313" key="3">
    <source>
        <dbReference type="EMBL" id="RVT95352.1"/>
    </source>
</evidence>
<dbReference type="RefSeq" id="WP_127788838.1">
    <property type="nucleotide sequence ID" value="NZ_SACL01000006.1"/>
</dbReference>
<sequence length="277" mass="29356">MPELAFQQVDVFGSGNFRGNPLAVVLGADGLSDAEMARFANWTNLSETAFIMKPSRSGADYRVRIFTPARELPFAGHPTLGSAHAWLAAGGQPRGRDVVQQCGVGLVTVRRCQGELAFAAPPLRRSGPVEPEMVERIRQGFGLEPGAVTAAEWVDNGPGWLALLLRSGDEVLAAKPDYAVLGPMNLRAGLVGPWEGADAAFELRAFICPEGYEDPVTGSLNASVAQWLIGSGRAPESYVAAQGTALGRAGRVSLRKDGPQIWVGGNTVTCIEGRVVF</sequence>
<dbReference type="PANTHER" id="PTHR13774">
    <property type="entry name" value="PHENAZINE BIOSYNTHESIS PROTEIN"/>
    <property type="match status" value="1"/>
</dbReference>
<dbReference type="EMBL" id="SACL01000006">
    <property type="protein sequence ID" value="RVT95352.1"/>
    <property type="molecule type" value="Genomic_DNA"/>
</dbReference>
<dbReference type="OrthoDB" id="9788221at2"/>
<organism evidence="3 4">
    <name type="scientific">Rhodovarius crocodyli</name>
    <dbReference type="NCBI Taxonomy" id="1979269"/>
    <lineage>
        <taxon>Bacteria</taxon>
        <taxon>Pseudomonadati</taxon>
        <taxon>Pseudomonadota</taxon>
        <taxon>Alphaproteobacteria</taxon>
        <taxon>Acetobacterales</taxon>
        <taxon>Roseomonadaceae</taxon>
        <taxon>Rhodovarius</taxon>
    </lineage>
</organism>
<protein>
    <submittedName>
        <fullName evidence="3">PhzF family phenazine biosynthesis protein</fullName>
    </submittedName>
</protein>
<comment type="caution">
    <text evidence="3">The sequence shown here is derived from an EMBL/GenBank/DDBJ whole genome shotgun (WGS) entry which is preliminary data.</text>
</comment>
<dbReference type="Pfam" id="PF02567">
    <property type="entry name" value="PhzC-PhzF"/>
    <property type="match status" value="1"/>
</dbReference>
<dbReference type="GO" id="GO:0016853">
    <property type="term" value="F:isomerase activity"/>
    <property type="evidence" value="ECO:0007669"/>
    <property type="project" value="TreeGrafter"/>
</dbReference>
<comment type="similarity">
    <text evidence="1">Belongs to the PhzF family.</text>
</comment>
<name>A0A437MCI7_9PROT</name>
<feature type="active site" evidence="2">
    <location>
        <position position="47"/>
    </location>
</feature>
<accession>A0A437MCI7</accession>
<proteinExistence type="inferred from homology"/>
<dbReference type="PANTHER" id="PTHR13774:SF32">
    <property type="entry name" value="ANTISENSE-ENHANCING SEQUENCE 1"/>
    <property type="match status" value="1"/>
</dbReference>
<dbReference type="AlphaFoldDB" id="A0A437MCI7"/>
<evidence type="ECO:0000256" key="1">
    <source>
        <dbReference type="ARBA" id="ARBA00008270"/>
    </source>
</evidence>
<dbReference type="Proteomes" id="UP000282957">
    <property type="component" value="Unassembled WGS sequence"/>
</dbReference>
<dbReference type="GO" id="GO:0005737">
    <property type="term" value="C:cytoplasm"/>
    <property type="evidence" value="ECO:0007669"/>
    <property type="project" value="TreeGrafter"/>
</dbReference>
<evidence type="ECO:0000313" key="4">
    <source>
        <dbReference type="Proteomes" id="UP000282957"/>
    </source>
</evidence>
<gene>
    <name evidence="3" type="ORF">EOD42_17370</name>
</gene>
<dbReference type="InterPro" id="IPR003719">
    <property type="entry name" value="Phenazine_PhzF-like"/>
</dbReference>
<reference evidence="3 4" key="1">
    <citation type="submission" date="2019-01" db="EMBL/GenBank/DDBJ databases">
        <authorList>
            <person name="Chen W.-M."/>
        </authorList>
    </citation>
    <scope>NUCLEOTIDE SEQUENCE [LARGE SCALE GENOMIC DNA]</scope>
    <source>
        <strain evidence="3 4">CCP-6</strain>
    </source>
</reference>
<dbReference type="Gene3D" id="3.10.310.10">
    <property type="entry name" value="Diaminopimelate Epimerase, Chain A, domain 1"/>
    <property type="match status" value="2"/>
</dbReference>
<dbReference type="PIRSF" id="PIRSF016184">
    <property type="entry name" value="PhzC_PhzF"/>
    <property type="match status" value="1"/>
</dbReference>